<dbReference type="eggNOG" id="COG5492">
    <property type="taxonomic scope" value="Bacteria"/>
</dbReference>
<evidence type="ECO:0000259" key="1">
    <source>
        <dbReference type="Pfam" id="PF07583"/>
    </source>
</evidence>
<dbReference type="EMBL" id="AANZ01000021">
    <property type="protein sequence ID" value="EAQ78450.1"/>
    <property type="molecule type" value="Genomic_DNA"/>
</dbReference>
<organism evidence="3 4">
    <name type="scientific">Blastopirellula marina DSM 3645</name>
    <dbReference type="NCBI Taxonomy" id="314230"/>
    <lineage>
        <taxon>Bacteria</taxon>
        <taxon>Pseudomonadati</taxon>
        <taxon>Planctomycetota</taxon>
        <taxon>Planctomycetia</taxon>
        <taxon>Pirellulales</taxon>
        <taxon>Pirellulaceae</taxon>
        <taxon>Blastopirellula</taxon>
    </lineage>
</organism>
<dbReference type="InterPro" id="IPR022655">
    <property type="entry name" value="DUF1553"/>
</dbReference>
<reference evidence="3 4" key="1">
    <citation type="submission" date="2006-02" db="EMBL/GenBank/DDBJ databases">
        <authorList>
            <person name="Amann R."/>
            <person name="Ferriera S."/>
            <person name="Johnson J."/>
            <person name="Kravitz S."/>
            <person name="Halpern A."/>
            <person name="Remington K."/>
            <person name="Beeson K."/>
            <person name="Tran B."/>
            <person name="Rogers Y.-H."/>
            <person name="Friedman R."/>
            <person name="Venter J.C."/>
        </authorList>
    </citation>
    <scope>NUCLEOTIDE SEQUENCE [LARGE SCALE GENOMIC DNA]</scope>
    <source>
        <strain evidence="3 4">DSM 3645</strain>
    </source>
</reference>
<gene>
    <name evidence="3" type="ORF">DSM3645_07156</name>
</gene>
<dbReference type="Pfam" id="PF07587">
    <property type="entry name" value="PSD1"/>
    <property type="match status" value="1"/>
</dbReference>
<feature type="domain" description="DUF1553" evidence="2">
    <location>
        <begin position="295"/>
        <end position="415"/>
    </location>
</feature>
<proteinExistence type="predicted"/>
<evidence type="ECO:0000313" key="4">
    <source>
        <dbReference type="Proteomes" id="UP000004358"/>
    </source>
</evidence>
<evidence type="ECO:0008006" key="5">
    <source>
        <dbReference type="Google" id="ProtNLM"/>
    </source>
</evidence>
<comment type="caution">
    <text evidence="3">The sequence shown here is derived from an EMBL/GenBank/DDBJ whole genome shotgun (WGS) entry which is preliminary data.</text>
</comment>
<dbReference type="PANTHER" id="PTHR35889:SF3">
    <property type="entry name" value="F-BOX DOMAIN-CONTAINING PROTEIN"/>
    <property type="match status" value="1"/>
</dbReference>
<dbReference type="Proteomes" id="UP000004358">
    <property type="component" value="Unassembled WGS sequence"/>
</dbReference>
<sequence length="549" mass="62304">MKIAMWLRNLLFLGICGIAVSAVVGGLVVPQRPPQVAEIAHPLDENQQNEIQAVADRVDEQFQQVWSDAGLEIASPADELTQIRRISLGLTGTVPSLEEIRVLESRSKGDRLSWWLSKTFADRRYGDFVAERLRRAYVGVENGPFLIYRGRRFLTWLSDQLMENRPYDQLTRELISDNGLWTDAPAVNFVTATIDQDGNQRPDPVKLAGRVTRAFLATRLDCVQCHDDNMGGDLKQSDFHELASFFREAENSFVGIRDDTRATYEYQYLYDDDTTLVPSQVPFNQNLLQEGATERERLANWVTHPENRPFARAIINRMWAITTGKPLIEPVDSIPLNGSFETGEYPPGLEPLTDDFIAHGFDLQRLIRVIVATKAFQRDSRADFEITAAHEETWAAYPVTRLRPEQVIGAIQQAAVLKTLDAESHILTQLINFGEHNDFLKRYGDAGEDEFAEQGGTIPQRLLMMNGNLVKDRTKDNLVRNSATRLALLAPDHPATIEIAFLTTLTRRPSQAEIEYFVERLRDDTLNPRQKAEDLIWALLNSSEFAWNH</sequence>
<dbReference type="InterPro" id="IPR011444">
    <property type="entry name" value="DUF1549"/>
</dbReference>
<name>A3ZYN0_9BACT</name>
<evidence type="ECO:0000259" key="2">
    <source>
        <dbReference type="Pfam" id="PF07587"/>
    </source>
</evidence>
<accession>A3ZYN0</accession>
<dbReference type="HOGENOM" id="CLU_005632_2_0_0"/>
<dbReference type="PANTHER" id="PTHR35889">
    <property type="entry name" value="CYCLOINULO-OLIGOSACCHARIDE FRUCTANOTRANSFERASE-RELATED"/>
    <property type="match status" value="1"/>
</dbReference>
<evidence type="ECO:0000313" key="3">
    <source>
        <dbReference type="EMBL" id="EAQ78450.1"/>
    </source>
</evidence>
<dbReference type="Pfam" id="PF07583">
    <property type="entry name" value="PSCyt2"/>
    <property type="match status" value="1"/>
</dbReference>
<feature type="domain" description="DUF1549" evidence="1">
    <location>
        <begin position="58"/>
        <end position="250"/>
    </location>
</feature>
<dbReference type="AlphaFoldDB" id="A3ZYN0"/>
<protein>
    <recommendedName>
        <fullName evidence="5">DUF1553 domain-containing protein</fullName>
    </recommendedName>
</protein>
<dbReference type="STRING" id="314230.DSM3645_07156"/>